<dbReference type="RefSeq" id="WP_253362831.1">
    <property type="nucleotide sequence ID" value="NZ_JALJXU010000001.1"/>
</dbReference>
<feature type="region of interest" description="Disordered" evidence="1">
    <location>
        <begin position="26"/>
        <end position="110"/>
    </location>
</feature>
<comment type="caution">
    <text evidence="2">The sequence shown here is derived from an EMBL/GenBank/DDBJ whole genome shotgun (WGS) entry which is preliminary data.</text>
</comment>
<gene>
    <name evidence="2" type="ORF">ABID27_000301</name>
</gene>
<evidence type="ECO:0000313" key="3">
    <source>
        <dbReference type="Proteomes" id="UP001549055"/>
    </source>
</evidence>
<reference evidence="2 3" key="1">
    <citation type="submission" date="2024-06" db="EMBL/GenBank/DDBJ databases">
        <title>Genomic Encyclopedia of Type Strains, Phase IV (KMG-IV): sequencing the most valuable type-strain genomes for metagenomic binning, comparative biology and taxonomic classification.</title>
        <authorList>
            <person name="Goeker M."/>
        </authorList>
    </citation>
    <scope>NUCLEOTIDE SEQUENCE [LARGE SCALE GENOMIC DNA]</scope>
    <source>
        <strain evidence="2 3">DSM 15349</strain>
    </source>
</reference>
<accession>A0ABV2JIG3</accession>
<proteinExistence type="predicted"/>
<feature type="compositionally biased region" description="Polar residues" evidence="1">
    <location>
        <begin position="55"/>
        <end position="90"/>
    </location>
</feature>
<organism evidence="2 3">
    <name type="scientific">Streptococcus gallinaceus</name>
    <dbReference type="NCBI Taxonomy" id="165758"/>
    <lineage>
        <taxon>Bacteria</taxon>
        <taxon>Bacillati</taxon>
        <taxon>Bacillota</taxon>
        <taxon>Bacilli</taxon>
        <taxon>Lactobacillales</taxon>
        <taxon>Streptococcaceae</taxon>
        <taxon>Streptococcus</taxon>
    </lineage>
</organism>
<evidence type="ECO:0000256" key="1">
    <source>
        <dbReference type="SAM" id="MobiDB-lite"/>
    </source>
</evidence>
<sequence>MKKWLSIPILICLLLAVGWSVVALKKGEQQRPQIEKSTSRREDPSTNEREKSMHTTKQTQQADVSQDTTIPKTSDTQESSQAHSAVTQENAVIKPTIEMTTEETKIKLED</sequence>
<evidence type="ECO:0000313" key="2">
    <source>
        <dbReference type="EMBL" id="MET3643684.1"/>
    </source>
</evidence>
<dbReference type="Proteomes" id="UP001549055">
    <property type="component" value="Unassembled WGS sequence"/>
</dbReference>
<protein>
    <submittedName>
        <fullName evidence="2">Cytoskeletal protein RodZ</fullName>
    </submittedName>
</protein>
<feature type="compositionally biased region" description="Basic and acidic residues" evidence="1">
    <location>
        <begin position="26"/>
        <end position="53"/>
    </location>
</feature>
<keyword evidence="3" id="KW-1185">Reference proteome</keyword>
<name>A0ABV2JIG3_9STRE</name>
<dbReference type="EMBL" id="JBEPMK010000001">
    <property type="protein sequence ID" value="MET3643684.1"/>
    <property type="molecule type" value="Genomic_DNA"/>
</dbReference>